<dbReference type="InterPro" id="IPR027417">
    <property type="entry name" value="P-loop_NTPase"/>
</dbReference>
<dbReference type="SUPFAM" id="SSF52540">
    <property type="entry name" value="P-loop containing nucleoside triphosphate hydrolases"/>
    <property type="match status" value="1"/>
</dbReference>
<accession>A0ABX1T204</accession>
<dbReference type="RefSeq" id="WP_169035609.1">
    <property type="nucleotide sequence ID" value="NZ_LANA01000001.1"/>
</dbReference>
<proteinExistence type="predicted"/>
<dbReference type="Proteomes" id="UP001166004">
    <property type="component" value="Unassembled WGS sequence"/>
</dbReference>
<comment type="caution">
    <text evidence="1">The sequence shown here is derived from an EMBL/GenBank/DDBJ whole genome shotgun (WGS) entry which is preliminary data.</text>
</comment>
<organism evidence="1 2">
    <name type="scientific">Pelagibacter ubique</name>
    <dbReference type="NCBI Taxonomy" id="198252"/>
    <lineage>
        <taxon>Bacteria</taxon>
        <taxon>Pseudomonadati</taxon>
        <taxon>Pseudomonadota</taxon>
        <taxon>Alphaproteobacteria</taxon>
        <taxon>Candidatus Pelagibacterales</taxon>
        <taxon>Candidatus Pelagibacteraceae</taxon>
        <taxon>Candidatus Pelagibacter</taxon>
    </lineage>
</organism>
<dbReference type="Gene3D" id="3.40.50.300">
    <property type="entry name" value="P-loop containing nucleotide triphosphate hydrolases"/>
    <property type="match status" value="1"/>
</dbReference>
<evidence type="ECO:0000313" key="2">
    <source>
        <dbReference type="Proteomes" id="UP001166004"/>
    </source>
</evidence>
<keyword evidence="2" id="KW-1185">Reference proteome</keyword>
<sequence length="370" mass="44429">MNKVLNKIIIGGTSASFKSLLCMQIDNHPDVNVIHRHDKILQIFIKPFANFSLFKEKYLKQQNEINYTIIKKNKLKKLIFKNNKKKIFFSPILLRKLLIDHTGYYVNEQYAWQKKIGSDVSSLSSSSKKFDFEFYKYDKYIFNKIFNSKITNFSPEFLYDIFLESFIYSQNKKLKKNILFMAPNNYESIDFLMKEKFNIKVIYLLRNSENIVLSRAIRQIVNEENITDKRLVQKKINKKIENILYANFYKSVLSQEKKIFQLEKINKKKLKIVKSEDFIYKNPKTIKDITQWLGIKNHKSLKDLYYEGSKMDKKKYLDKINDDDFIIDNSIKNFFYIQKHGIKNFIFNCKNKSLKVLIFLIKQFIYKNFK</sequence>
<reference evidence="1 2" key="1">
    <citation type="submission" date="2019-07" db="EMBL/GenBank/DDBJ databases">
        <title>SAR11 Genome Evolution.</title>
        <authorList>
            <person name="Giovannoni S."/>
        </authorList>
    </citation>
    <scope>NUCLEOTIDE SEQUENCE [LARGE SCALE GENOMIC DNA]</scope>
    <source>
        <strain evidence="1 2">HTCC9565</strain>
    </source>
</reference>
<dbReference type="EMBL" id="LANA01000001">
    <property type="protein sequence ID" value="NMN67094.1"/>
    <property type="molecule type" value="Genomic_DNA"/>
</dbReference>
<gene>
    <name evidence="1" type="ORF">VP91_00002270</name>
</gene>
<protein>
    <submittedName>
        <fullName evidence="1">Uncharacterized protein</fullName>
    </submittedName>
</protein>
<name>A0ABX1T204_PELUQ</name>
<evidence type="ECO:0000313" key="1">
    <source>
        <dbReference type="EMBL" id="NMN67094.1"/>
    </source>
</evidence>